<dbReference type="KEGG" id="cyz:C3B44_08800"/>
<dbReference type="Proteomes" id="UP000244989">
    <property type="component" value="Unassembled WGS sequence"/>
</dbReference>
<dbReference type="AlphaFoldDB" id="A0A2U1T951"/>
<reference evidence="2" key="1">
    <citation type="submission" date="2018-04" db="EMBL/GenBank/DDBJ databases">
        <authorList>
            <person name="Liu S."/>
            <person name="Wang Z."/>
            <person name="Li J."/>
        </authorList>
    </citation>
    <scope>NUCLEOTIDE SEQUENCE [LARGE SCALE GENOMIC DNA]</scope>
    <source>
        <strain evidence="2">2189</strain>
    </source>
</reference>
<proteinExistence type="predicted"/>
<dbReference type="EMBL" id="QEEZ01000003">
    <property type="protein sequence ID" value="PWC02512.1"/>
    <property type="molecule type" value="Genomic_DNA"/>
</dbReference>
<comment type="caution">
    <text evidence="1">The sequence shown here is derived from an EMBL/GenBank/DDBJ whole genome shotgun (WGS) entry which is preliminary data.</text>
</comment>
<dbReference type="OrthoDB" id="4408397at2"/>
<protein>
    <submittedName>
        <fullName evidence="1">Uncharacterized protein</fullName>
    </submittedName>
</protein>
<sequence length="170" mass="18689">MSGTIADYLAASCEAGETDIQTLIDTSEFPSPAVRFIASTCDFRIVDGHVTRVDPDPETWFPDKALKRRGSSWLVPVTVTTELLDGAALHLPMALGNVFQLSYRQSTSLDTGGRTRQVLTLFDDHVLLGPIRRQLAELGAEESERVDLLFGPGRRFRVEKADRLPDAVCG</sequence>
<accession>A0A2U1T951</accession>
<evidence type="ECO:0000313" key="1">
    <source>
        <dbReference type="EMBL" id="PWC02512.1"/>
    </source>
</evidence>
<dbReference type="RefSeq" id="WP_108432043.1">
    <property type="nucleotide sequence ID" value="NZ_CP026947.1"/>
</dbReference>
<evidence type="ECO:0000313" key="2">
    <source>
        <dbReference type="Proteomes" id="UP000244989"/>
    </source>
</evidence>
<gene>
    <name evidence="1" type="ORF">DF222_02470</name>
</gene>
<name>A0A2U1T951_9CORY</name>
<keyword evidence="2" id="KW-1185">Reference proteome</keyword>
<organism evidence="1 2">
    <name type="scientific">Corynebacterium yudongzhengii</name>
    <dbReference type="NCBI Taxonomy" id="2080740"/>
    <lineage>
        <taxon>Bacteria</taxon>
        <taxon>Bacillati</taxon>
        <taxon>Actinomycetota</taxon>
        <taxon>Actinomycetes</taxon>
        <taxon>Mycobacteriales</taxon>
        <taxon>Corynebacteriaceae</taxon>
        <taxon>Corynebacterium</taxon>
    </lineage>
</organism>